<evidence type="ECO:0000256" key="7">
    <source>
        <dbReference type="ARBA" id="ARBA00044466"/>
    </source>
</evidence>
<dbReference type="GO" id="GO:0008441">
    <property type="term" value="F:3'(2'),5'-bisphosphate nucleotidase activity"/>
    <property type="evidence" value="ECO:0007669"/>
    <property type="project" value="UniProtKB-EC"/>
</dbReference>
<name>A0ABT7BYC9_9CYAN</name>
<dbReference type="CDD" id="cd01517">
    <property type="entry name" value="PAP_phosphatase"/>
    <property type="match status" value="1"/>
</dbReference>
<evidence type="ECO:0000256" key="2">
    <source>
        <dbReference type="ARBA" id="ARBA00001946"/>
    </source>
</evidence>
<dbReference type="InterPro" id="IPR000760">
    <property type="entry name" value="Inositol_monophosphatase-like"/>
</dbReference>
<comment type="cofactor">
    <cofactor evidence="2">
        <name>Mg(2+)</name>
        <dbReference type="ChEBI" id="CHEBI:18420"/>
    </cofactor>
</comment>
<evidence type="ECO:0000256" key="1">
    <source>
        <dbReference type="ARBA" id="ARBA00001033"/>
    </source>
</evidence>
<evidence type="ECO:0000256" key="5">
    <source>
        <dbReference type="ARBA" id="ARBA00022801"/>
    </source>
</evidence>
<dbReference type="PANTHER" id="PTHR43200">
    <property type="entry name" value="PHOSPHATASE"/>
    <property type="match status" value="1"/>
</dbReference>
<proteinExistence type="inferred from homology"/>
<keyword evidence="11" id="KW-1185">Reference proteome</keyword>
<comment type="catalytic activity">
    <reaction evidence="9">
        <text>3'-phosphoadenylyl sulfate + H2O = adenosine 5'-phosphosulfate + phosphate</text>
        <dbReference type="Rhea" id="RHEA:77639"/>
        <dbReference type="ChEBI" id="CHEBI:15377"/>
        <dbReference type="ChEBI" id="CHEBI:43474"/>
        <dbReference type="ChEBI" id="CHEBI:58243"/>
        <dbReference type="ChEBI" id="CHEBI:58339"/>
        <dbReference type="EC" id="3.1.3.7"/>
    </reaction>
    <physiologicalReaction direction="left-to-right" evidence="9">
        <dbReference type="Rhea" id="RHEA:77640"/>
    </physiologicalReaction>
</comment>
<dbReference type="InterPro" id="IPR006239">
    <property type="entry name" value="DPNP"/>
</dbReference>
<dbReference type="Gene3D" id="3.30.540.10">
    <property type="entry name" value="Fructose-1,6-Bisphosphatase, subunit A, domain 1"/>
    <property type="match status" value="1"/>
</dbReference>
<dbReference type="SUPFAM" id="SSF56655">
    <property type="entry name" value="Carbohydrate phosphatase"/>
    <property type="match status" value="1"/>
</dbReference>
<comment type="catalytic activity">
    <reaction evidence="8">
        <text>adenosine 3',5'-bisphosphate + H2O = AMP + phosphate</text>
        <dbReference type="Rhea" id="RHEA:10040"/>
        <dbReference type="ChEBI" id="CHEBI:15377"/>
        <dbReference type="ChEBI" id="CHEBI:43474"/>
        <dbReference type="ChEBI" id="CHEBI:58343"/>
        <dbReference type="ChEBI" id="CHEBI:456215"/>
        <dbReference type="EC" id="3.1.3.7"/>
    </reaction>
    <physiologicalReaction direction="left-to-right" evidence="8">
        <dbReference type="Rhea" id="RHEA:10041"/>
    </physiologicalReaction>
</comment>
<dbReference type="Proteomes" id="UP001232992">
    <property type="component" value="Unassembled WGS sequence"/>
</dbReference>
<dbReference type="PROSITE" id="PS00630">
    <property type="entry name" value="IMP_2"/>
    <property type="match status" value="1"/>
</dbReference>
<keyword evidence="4" id="KW-0479">Metal-binding</keyword>
<reference evidence="10 11" key="1">
    <citation type="submission" date="2023-01" db="EMBL/GenBank/DDBJ databases">
        <title>Novel diversity within Roseofilum (Cyanobacteria; Desertifilaceae) from marine benthic mats with descriptions of four novel species.</title>
        <authorList>
            <person name="Wang Y."/>
            <person name="Berthold D.E."/>
            <person name="Hu J."/>
            <person name="Lefler F.W."/>
            <person name="Laughinghouse H.D. IV."/>
        </authorList>
    </citation>
    <scope>NUCLEOTIDE SEQUENCE [LARGE SCALE GENOMIC DNA]</scope>
    <source>
        <strain evidence="10 11">BLCC-M143</strain>
    </source>
</reference>
<keyword evidence="6" id="KW-0460">Magnesium</keyword>
<dbReference type="PROSITE" id="PS00629">
    <property type="entry name" value="IMP_1"/>
    <property type="match status" value="1"/>
</dbReference>
<evidence type="ECO:0000256" key="4">
    <source>
        <dbReference type="ARBA" id="ARBA00022723"/>
    </source>
</evidence>
<evidence type="ECO:0000313" key="11">
    <source>
        <dbReference type="Proteomes" id="UP001232992"/>
    </source>
</evidence>
<evidence type="ECO:0000256" key="6">
    <source>
        <dbReference type="ARBA" id="ARBA00022842"/>
    </source>
</evidence>
<comment type="catalytic activity">
    <reaction evidence="1">
        <text>a myo-inositol phosphate + H2O = myo-inositol + phosphate</text>
        <dbReference type="Rhea" id="RHEA:24056"/>
        <dbReference type="ChEBI" id="CHEBI:15377"/>
        <dbReference type="ChEBI" id="CHEBI:17268"/>
        <dbReference type="ChEBI" id="CHEBI:43474"/>
        <dbReference type="ChEBI" id="CHEBI:84139"/>
        <dbReference type="EC" id="3.1.3.25"/>
    </reaction>
</comment>
<accession>A0ABT7BYC9</accession>
<comment type="similarity">
    <text evidence="3">Belongs to the inositol monophosphatase superfamily.</text>
</comment>
<protein>
    <submittedName>
        <fullName evidence="10">3'(2'),5'-bisphosphate nucleotidase</fullName>
        <ecNumber evidence="10">3.1.3.7</ecNumber>
    </submittedName>
</protein>
<comment type="caution">
    <text evidence="10">The sequence shown here is derived from an EMBL/GenBank/DDBJ whole genome shotgun (WGS) entry which is preliminary data.</text>
</comment>
<dbReference type="EC" id="3.1.3.7" evidence="10"/>
<gene>
    <name evidence="10" type="ORF">PMH09_13500</name>
</gene>
<dbReference type="EMBL" id="JAQOSQ010000013">
    <property type="protein sequence ID" value="MDJ1184200.1"/>
    <property type="molecule type" value="Genomic_DNA"/>
</dbReference>
<comment type="catalytic activity">
    <reaction evidence="7">
        <text>adenosine 2',5'-bisphosphate + H2O = AMP + phosphate</text>
        <dbReference type="Rhea" id="RHEA:77643"/>
        <dbReference type="ChEBI" id="CHEBI:15377"/>
        <dbReference type="ChEBI" id="CHEBI:43474"/>
        <dbReference type="ChEBI" id="CHEBI:194156"/>
        <dbReference type="ChEBI" id="CHEBI:456215"/>
        <dbReference type="EC" id="3.1.3.7"/>
    </reaction>
    <physiologicalReaction direction="left-to-right" evidence="7">
        <dbReference type="Rhea" id="RHEA:77644"/>
    </physiologicalReaction>
</comment>
<dbReference type="PANTHER" id="PTHR43200:SF6">
    <property type="entry name" value="3'(2'),5'-BISPHOSPHATE NUCLEOTIDASE"/>
    <property type="match status" value="1"/>
</dbReference>
<evidence type="ECO:0000313" key="10">
    <source>
        <dbReference type="EMBL" id="MDJ1184200.1"/>
    </source>
</evidence>
<organism evidence="10 11">
    <name type="scientific">Roseofilum casamattae BLCC-M143</name>
    <dbReference type="NCBI Taxonomy" id="3022442"/>
    <lineage>
        <taxon>Bacteria</taxon>
        <taxon>Bacillati</taxon>
        <taxon>Cyanobacteriota</taxon>
        <taxon>Cyanophyceae</taxon>
        <taxon>Desertifilales</taxon>
        <taxon>Desertifilaceae</taxon>
        <taxon>Roseofilum</taxon>
        <taxon>Roseofilum casamattae</taxon>
    </lineage>
</organism>
<dbReference type="PRINTS" id="PR00377">
    <property type="entry name" value="IMPHPHTASES"/>
</dbReference>
<evidence type="ECO:0000256" key="9">
    <source>
        <dbReference type="ARBA" id="ARBA00044484"/>
    </source>
</evidence>
<dbReference type="RefSeq" id="WP_347179060.1">
    <property type="nucleotide sequence ID" value="NZ_JAQOSQ010000013.1"/>
</dbReference>
<keyword evidence="5 10" id="KW-0378">Hydrolase</keyword>
<dbReference type="NCBIfam" id="TIGR01330">
    <property type="entry name" value="bisphos_HAL2"/>
    <property type="match status" value="1"/>
</dbReference>
<dbReference type="Gene3D" id="3.40.190.80">
    <property type="match status" value="1"/>
</dbReference>
<dbReference type="Pfam" id="PF00459">
    <property type="entry name" value="Inositol_P"/>
    <property type="match status" value="1"/>
</dbReference>
<dbReference type="InterPro" id="IPR020550">
    <property type="entry name" value="Inositol_monophosphatase_CS"/>
</dbReference>
<evidence type="ECO:0000256" key="3">
    <source>
        <dbReference type="ARBA" id="ARBA00009759"/>
    </source>
</evidence>
<dbReference type="InterPro" id="IPR020583">
    <property type="entry name" value="Inositol_monoP_metal-BS"/>
</dbReference>
<sequence length="319" mass="34088">MSYDREKQVAMDAAIAAAKLCQQVRQDIPQAIEKQDKSPVTVADFGSQAIICKALGEAFPDDPVVGEEDAAELRKPEMAETLNKMLGYVQSLIPDATADRVTDWIDRGNGSVSPRYWTLDPIDGTKGFLRQDQYAVALALIEGGDVKVGVLACPAMPVGGREPGMLYVAVRGEGAAMMPLAGGELQPIQVVSPEDAENLRFVESVEAAHGDQSRQNAIAQAAGITAESVRVDSQAKYGIVASGKAALYLRLPSPKKPDYRENIWDHAAGAIVVEEAGGKVTDMYGKPLNFADGSKMVNNRGVVVSNGVLHDRVLAVLNR</sequence>
<evidence type="ECO:0000256" key="8">
    <source>
        <dbReference type="ARBA" id="ARBA00044479"/>
    </source>
</evidence>
<dbReference type="InterPro" id="IPR051090">
    <property type="entry name" value="Inositol_monoP_superfamily"/>
</dbReference>